<dbReference type="GO" id="GO:0004518">
    <property type="term" value="F:nuclease activity"/>
    <property type="evidence" value="ECO:0007669"/>
    <property type="project" value="UniProtKB-KW"/>
</dbReference>
<dbReference type="InterPro" id="IPR027417">
    <property type="entry name" value="P-loop_NTPase"/>
</dbReference>
<evidence type="ECO:0000256" key="5">
    <source>
        <dbReference type="ARBA" id="ARBA00022741"/>
    </source>
</evidence>
<proteinExistence type="inferred from homology"/>
<dbReference type="RefSeq" id="WP_242610276.1">
    <property type="nucleotide sequence ID" value="NZ_SHKX01000014.1"/>
</dbReference>
<evidence type="ECO:0000256" key="8">
    <source>
        <dbReference type="ARBA" id="ARBA00022840"/>
    </source>
</evidence>
<comment type="similarity">
    <text evidence="1">In the N-terminal section; belongs to the CRISPR-associated nuclease Cas3-HD family.</text>
</comment>
<dbReference type="Proteomes" id="UP000292423">
    <property type="component" value="Unassembled WGS sequence"/>
</dbReference>
<feature type="domain" description="Helicase ATP-binding" evidence="10">
    <location>
        <begin position="232"/>
        <end position="415"/>
    </location>
</feature>
<gene>
    <name evidence="12" type="ORF">EV700_2815</name>
</gene>
<dbReference type="Gene3D" id="3.40.50.300">
    <property type="entry name" value="P-loop containing nucleotide triphosphate hydrolases"/>
    <property type="match status" value="2"/>
</dbReference>
<dbReference type="PROSITE" id="PS51643">
    <property type="entry name" value="HD_CAS3"/>
    <property type="match status" value="1"/>
</dbReference>
<dbReference type="AlphaFoldDB" id="A0A4Q7YL04"/>
<dbReference type="GO" id="GO:0046872">
    <property type="term" value="F:metal ion binding"/>
    <property type="evidence" value="ECO:0007669"/>
    <property type="project" value="UniProtKB-KW"/>
</dbReference>
<evidence type="ECO:0000256" key="9">
    <source>
        <dbReference type="ARBA" id="ARBA00023118"/>
    </source>
</evidence>
<comment type="similarity">
    <text evidence="2">In the central section; belongs to the CRISPR-associated helicase Cas3 family.</text>
</comment>
<keyword evidence="5" id="KW-0547">Nucleotide-binding</keyword>
<keyword evidence="4" id="KW-0479">Metal-binding</keyword>
<dbReference type="EMBL" id="SHKX01000014">
    <property type="protein sequence ID" value="RZU38237.1"/>
    <property type="molecule type" value="Genomic_DNA"/>
</dbReference>
<name>A0A4Q7YL04_9GAMM</name>
<sequence length="737" mass="82129">MEKKNYFAHSTTNPDKSDWQLLSDHLSAVGELASQFAKEFGCEPYGKVAGLLHDLGKYTQGFQQRINGEGGKVDHATAGAQVAVKLWGPSAYLIAYAIAGHHAGLANGFFCDNQSISDLKARLARTGLEPDPQWQQEVTLPEVLPNPPIRVEKKQLGFQSAFLIRMLFSCLVDADYLDTEAFYLQLEGKASGRGNHPTLALLHQRLQAHLQTMPLQGAINEQRRHILSQAGEKAAEAPGLFSLTVPTGGGKTLTSLSFALQHALRHGMERVIYVIPYTSIVEQNAAVFRQVLGDEAVLEHHSAFHDDGGKPESRAKLRQAMENWDAPLIVTTAVQFFESLFANRPSKCRKLHRIANSVVILDEAQTLPLKFLRPCMAAIDELARNYRSSLVLCTATQPALSEGDFENGFANVREIAPDPEQLYEVLGRVTVKEKGGMSNAEVIDVLCNRPQVLCIVNNRLQARELFDGMAGEPGAYHLTTLMCAKHRSQKLGEIRTMLKAGKPCRLVSTSLIEAGVDVDFPFVLRAEAGLDSIAQAAGRCNREGKRRKEDSEVWIFQSEVAPPQEMRDFVSATREVLRHERFRQDPLSLAAIREYFGLVYWRRESGRDSRLGKNMLDEINNGRLQNQPFEKIASEFRLIDSPLETVIIPFDEAARKAIHALNYADKVGGIARELQLYTVQIPPKVLDALEKVGAVQSVRKEVWGDQFRVLMNEGLYSEHVGLSWDNPVFVESSRLVW</sequence>
<keyword evidence="3" id="KW-0540">Nuclease</keyword>
<dbReference type="PROSITE" id="PS51192">
    <property type="entry name" value="HELICASE_ATP_BIND_1"/>
    <property type="match status" value="1"/>
</dbReference>
<dbReference type="Pfam" id="PF22590">
    <property type="entry name" value="Cas3-like_C_2"/>
    <property type="match status" value="1"/>
</dbReference>
<dbReference type="GO" id="GO:0003676">
    <property type="term" value="F:nucleic acid binding"/>
    <property type="evidence" value="ECO:0007669"/>
    <property type="project" value="InterPro"/>
</dbReference>
<dbReference type="InterPro" id="IPR006483">
    <property type="entry name" value="CRISPR-assoc_Cas3_HD"/>
</dbReference>
<evidence type="ECO:0000256" key="3">
    <source>
        <dbReference type="ARBA" id="ARBA00022722"/>
    </source>
</evidence>
<organism evidence="12 13">
    <name type="scientific">Fluviicoccus keumensis</name>
    <dbReference type="NCBI Taxonomy" id="1435465"/>
    <lineage>
        <taxon>Bacteria</taxon>
        <taxon>Pseudomonadati</taxon>
        <taxon>Pseudomonadota</taxon>
        <taxon>Gammaproteobacteria</taxon>
        <taxon>Moraxellales</taxon>
        <taxon>Moraxellaceae</taxon>
        <taxon>Fluviicoccus</taxon>
    </lineage>
</organism>
<dbReference type="NCBIfam" id="TIGR01587">
    <property type="entry name" value="cas3_core"/>
    <property type="match status" value="1"/>
</dbReference>
<dbReference type="GO" id="GO:0051607">
    <property type="term" value="P:defense response to virus"/>
    <property type="evidence" value="ECO:0007669"/>
    <property type="project" value="UniProtKB-KW"/>
</dbReference>
<dbReference type="InterPro" id="IPR054712">
    <property type="entry name" value="Cas3-like_dom"/>
</dbReference>
<evidence type="ECO:0000256" key="6">
    <source>
        <dbReference type="ARBA" id="ARBA00022801"/>
    </source>
</evidence>
<comment type="caution">
    <text evidence="12">The sequence shown here is derived from an EMBL/GenBank/DDBJ whole genome shotgun (WGS) entry which is preliminary data.</text>
</comment>
<dbReference type="InterPro" id="IPR006474">
    <property type="entry name" value="Helicase_Cas3_CRISPR-ass_core"/>
</dbReference>
<keyword evidence="9" id="KW-0051">Antiviral defense</keyword>
<evidence type="ECO:0000256" key="4">
    <source>
        <dbReference type="ARBA" id="ARBA00022723"/>
    </source>
</evidence>
<dbReference type="InterPro" id="IPR038257">
    <property type="entry name" value="CRISPR-assoc_Cas3_HD_sf"/>
</dbReference>
<dbReference type="GO" id="GO:0016787">
    <property type="term" value="F:hydrolase activity"/>
    <property type="evidence" value="ECO:0007669"/>
    <property type="project" value="UniProtKB-KW"/>
</dbReference>
<dbReference type="NCBIfam" id="TIGR01596">
    <property type="entry name" value="cas3_HD"/>
    <property type="match status" value="1"/>
</dbReference>
<dbReference type="GO" id="GO:0005524">
    <property type="term" value="F:ATP binding"/>
    <property type="evidence" value="ECO:0007669"/>
    <property type="project" value="UniProtKB-KW"/>
</dbReference>
<protein>
    <submittedName>
        <fullName evidence="12">CRISPR-associated Cas3 family helicase</fullName>
    </submittedName>
</protein>
<dbReference type="InterPro" id="IPR011545">
    <property type="entry name" value="DEAD/DEAH_box_helicase_dom"/>
</dbReference>
<dbReference type="Pfam" id="PF00270">
    <property type="entry name" value="DEAD"/>
    <property type="match status" value="1"/>
</dbReference>
<dbReference type="InterPro" id="IPR014001">
    <property type="entry name" value="Helicase_ATP-bd"/>
</dbReference>
<evidence type="ECO:0000259" key="10">
    <source>
        <dbReference type="PROSITE" id="PS51192"/>
    </source>
</evidence>
<reference evidence="12 13" key="1">
    <citation type="submission" date="2019-02" db="EMBL/GenBank/DDBJ databases">
        <title>Genomic Encyclopedia of Type Strains, Phase IV (KMG-IV): sequencing the most valuable type-strain genomes for metagenomic binning, comparative biology and taxonomic classification.</title>
        <authorList>
            <person name="Goeker M."/>
        </authorList>
    </citation>
    <scope>NUCLEOTIDE SEQUENCE [LARGE SCALE GENOMIC DNA]</scope>
    <source>
        <strain evidence="12 13">DSM 105135</strain>
    </source>
</reference>
<evidence type="ECO:0000259" key="11">
    <source>
        <dbReference type="PROSITE" id="PS51643"/>
    </source>
</evidence>
<dbReference type="InterPro" id="IPR006674">
    <property type="entry name" value="HD_domain"/>
</dbReference>
<evidence type="ECO:0000256" key="1">
    <source>
        <dbReference type="ARBA" id="ARBA00006847"/>
    </source>
</evidence>
<dbReference type="SUPFAM" id="SSF52540">
    <property type="entry name" value="P-loop containing nucleoside triphosphate hydrolases"/>
    <property type="match status" value="1"/>
</dbReference>
<keyword evidence="8" id="KW-0067">ATP-binding</keyword>
<evidence type="ECO:0000313" key="12">
    <source>
        <dbReference type="EMBL" id="RZU38237.1"/>
    </source>
</evidence>
<feature type="domain" description="HD Cas3-type" evidence="11">
    <location>
        <begin position="15"/>
        <end position="177"/>
    </location>
</feature>
<accession>A0A4Q7YL04</accession>
<evidence type="ECO:0000256" key="2">
    <source>
        <dbReference type="ARBA" id="ARBA00009046"/>
    </source>
</evidence>
<dbReference type="CDD" id="cd17930">
    <property type="entry name" value="DEXHc_cas3"/>
    <property type="match status" value="1"/>
</dbReference>
<evidence type="ECO:0000256" key="7">
    <source>
        <dbReference type="ARBA" id="ARBA00022806"/>
    </source>
</evidence>
<keyword evidence="7" id="KW-0347">Helicase</keyword>
<dbReference type="Gene3D" id="1.10.3210.30">
    <property type="match status" value="1"/>
</dbReference>
<keyword evidence="6" id="KW-0378">Hydrolase</keyword>
<keyword evidence="13" id="KW-1185">Reference proteome</keyword>
<dbReference type="SUPFAM" id="SSF109604">
    <property type="entry name" value="HD-domain/PDEase-like"/>
    <property type="match status" value="1"/>
</dbReference>
<dbReference type="Pfam" id="PF01966">
    <property type="entry name" value="HD"/>
    <property type="match status" value="1"/>
</dbReference>
<dbReference type="SMART" id="SM00487">
    <property type="entry name" value="DEXDc"/>
    <property type="match status" value="1"/>
</dbReference>
<dbReference type="CDD" id="cd09641">
    <property type="entry name" value="Cas3''_I"/>
    <property type="match status" value="1"/>
</dbReference>
<evidence type="ECO:0000313" key="13">
    <source>
        <dbReference type="Proteomes" id="UP000292423"/>
    </source>
</evidence>
<dbReference type="GO" id="GO:0004386">
    <property type="term" value="F:helicase activity"/>
    <property type="evidence" value="ECO:0007669"/>
    <property type="project" value="UniProtKB-KW"/>
</dbReference>